<gene>
    <name evidence="2" type="ORF">INP59_08225</name>
</gene>
<organism evidence="2 3">
    <name type="scientific">Rhodococcus pyridinivorans</name>
    <dbReference type="NCBI Taxonomy" id="103816"/>
    <lineage>
        <taxon>Bacteria</taxon>
        <taxon>Bacillati</taxon>
        <taxon>Actinomycetota</taxon>
        <taxon>Actinomycetes</taxon>
        <taxon>Mycobacteriales</taxon>
        <taxon>Nocardiaceae</taxon>
        <taxon>Rhodococcus</taxon>
    </lineage>
</organism>
<evidence type="ECO:0000313" key="3">
    <source>
        <dbReference type="Proteomes" id="UP000593818"/>
    </source>
</evidence>
<dbReference type="RefSeq" id="WP_193903537.1">
    <property type="nucleotide sequence ID" value="NZ_CP063450.1"/>
</dbReference>
<dbReference type="AlphaFoldDB" id="A0A7M2XTP8"/>
<accession>A0A7M2XTP8</accession>
<evidence type="ECO:0000256" key="1">
    <source>
        <dbReference type="SAM" id="MobiDB-lite"/>
    </source>
</evidence>
<reference evidence="2 3" key="1">
    <citation type="submission" date="2020-10" db="EMBL/GenBank/DDBJ databases">
        <title>Whole genome sequence of oil-degrading bacteria Rhodococcus pyridinivorans strain 5Ap.</title>
        <authorList>
            <person name="Akhremchuk A.E."/>
            <person name="Valentovich L.N."/>
            <person name="Charniauskaya M.I."/>
            <person name="Bukliarevich H.A."/>
            <person name="Titok M.A."/>
        </authorList>
    </citation>
    <scope>NUCLEOTIDE SEQUENCE [LARGE SCALE GENOMIC DNA]</scope>
    <source>
        <strain evidence="2 3">5Ap</strain>
    </source>
</reference>
<name>A0A7M2XTP8_9NOCA</name>
<feature type="compositionally biased region" description="Basic and acidic residues" evidence="1">
    <location>
        <begin position="150"/>
        <end position="159"/>
    </location>
</feature>
<sequence>MSTSPSTPDPTMDAISAAVLRGRDGHTGSARRDLLSLWERIGSGGDAFHRCTLAHYLADLYDDPAESLVWDVRALDAADALTDERAREHHESLRVAGFYPSLHLNLADDFRRLGSFRAATEHLDRAQDHLSALPDDPYGDTIRTAVHEVRQATADRDTAPRVSAPGTAR</sequence>
<keyword evidence="3" id="KW-1185">Reference proteome</keyword>
<evidence type="ECO:0000313" key="2">
    <source>
        <dbReference type="EMBL" id="QOW00311.1"/>
    </source>
</evidence>
<dbReference type="Proteomes" id="UP000593818">
    <property type="component" value="Chromosome"/>
</dbReference>
<evidence type="ECO:0008006" key="4">
    <source>
        <dbReference type="Google" id="ProtNLM"/>
    </source>
</evidence>
<protein>
    <recommendedName>
        <fullName evidence="4">Tetratricopeptide repeat protein</fullName>
    </recommendedName>
</protein>
<dbReference type="EMBL" id="CP063450">
    <property type="protein sequence ID" value="QOW00311.1"/>
    <property type="molecule type" value="Genomic_DNA"/>
</dbReference>
<feature type="region of interest" description="Disordered" evidence="1">
    <location>
        <begin position="150"/>
        <end position="169"/>
    </location>
</feature>
<proteinExistence type="predicted"/>